<reference evidence="2 3" key="1">
    <citation type="journal article" date="2013" name="Genome Announc.">
        <title>Draft genome sequences for three mercury-methylating, sulfate-reducing bacteria.</title>
        <authorList>
            <person name="Brown S.D."/>
            <person name="Hurt R.A.Jr."/>
            <person name="Gilmour C.C."/>
            <person name="Elias D.A."/>
        </authorList>
    </citation>
    <scope>NUCLEOTIDE SEQUENCE [LARGE SCALE GENOMIC DNA]</scope>
    <source>
        <strain evidence="2 3">DSM 16529</strain>
    </source>
</reference>
<evidence type="ECO:0000313" key="2">
    <source>
        <dbReference type="EMBL" id="EPR32800.1"/>
    </source>
</evidence>
<sequence>MKITNDHVGAVEQQEAERTARKTSEKCGMFGDLLARELDAMRQDAGPAQVEGAGVKPLGTSPLLHVNAPVAPNQQAERTIMDNIERLLGEWEEYAQRLETPGEEAGLKDAYAVLARIGGEVERIKTENPDLASKNPELKSLVDEMEILSVTETIKFNRGDYV</sequence>
<dbReference type="AlphaFoldDB" id="S7T8K1"/>
<accession>S7T8K1</accession>
<dbReference type="eggNOG" id="ENOG503325D">
    <property type="taxonomic scope" value="Bacteria"/>
</dbReference>
<evidence type="ECO:0000256" key="1">
    <source>
        <dbReference type="SAM" id="MobiDB-lite"/>
    </source>
</evidence>
<dbReference type="OrthoDB" id="5518730at2"/>
<protein>
    <submittedName>
        <fullName evidence="2">Uncharacterized protein</fullName>
    </submittedName>
</protein>
<proteinExistence type="predicted"/>
<organism evidence="2 3">
    <name type="scientific">Alkalidesulfovibrio alkalitolerans DSM 16529</name>
    <dbReference type="NCBI Taxonomy" id="1121439"/>
    <lineage>
        <taxon>Bacteria</taxon>
        <taxon>Pseudomonadati</taxon>
        <taxon>Thermodesulfobacteriota</taxon>
        <taxon>Desulfovibrionia</taxon>
        <taxon>Desulfovibrionales</taxon>
        <taxon>Desulfovibrionaceae</taxon>
        <taxon>Alkalidesulfovibrio</taxon>
    </lineage>
</organism>
<gene>
    <name evidence="2" type="ORF">dsat_0241</name>
</gene>
<evidence type="ECO:0000313" key="3">
    <source>
        <dbReference type="Proteomes" id="UP000014975"/>
    </source>
</evidence>
<name>S7T8K1_9BACT</name>
<comment type="caution">
    <text evidence="2">The sequence shown here is derived from an EMBL/GenBank/DDBJ whole genome shotgun (WGS) entry which is preliminary data.</text>
</comment>
<dbReference type="PATRIC" id="fig|1121439.3.peg.1589"/>
<feature type="compositionally biased region" description="Basic and acidic residues" evidence="1">
    <location>
        <begin position="15"/>
        <end position="24"/>
    </location>
</feature>
<dbReference type="Proteomes" id="UP000014975">
    <property type="component" value="Unassembled WGS sequence"/>
</dbReference>
<dbReference type="RefSeq" id="WP_020886935.1">
    <property type="nucleotide sequence ID" value="NZ_ATHI01000026.1"/>
</dbReference>
<keyword evidence="3" id="KW-1185">Reference proteome</keyword>
<dbReference type="EMBL" id="ATHI01000026">
    <property type="protein sequence ID" value="EPR32800.1"/>
    <property type="molecule type" value="Genomic_DNA"/>
</dbReference>
<feature type="region of interest" description="Disordered" evidence="1">
    <location>
        <begin position="1"/>
        <end position="24"/>
    </location>
</feature>